<protein>
    <submittedName>
        <fullName evidence="2">Uncharacterized protein</fullName>
    </submittedName>
</protein>
<gene>
    <name evidence="2" type="ORF">MKW98_017926</name>
</gene>
<feature type="transmembrane region" description="Helical" evidence="1">
    <location>
        <begin position="50"/>
        <end position="69"/>
    </location>
</feature>
<reference evidence="2" key="1">
    <citation type="submission" date="2022-04" db="EMBL/GenBank/DDBJ databases">
        <title>A functionally conserved STORR gene fusion in Papaver species that diverged 16.8 million years ago.</title>
        <authorList>
            <person name="Catania T."/>
        </authorList>
    </citation>
    <scope>NUCLEOTIDE SEQUENCE</scope>
    <source>
        <strain evidence="2">S-188037</strain>
    </source>
</reference>
<sequence>MSKISKNLKYRNAQMLTWDEFTFAGSGSFYILLCLKGAHVPKKQSGADTFLCLEVQVIFFNSVLVVFFVH</sequence>
<keyword evidence="1" id="KW-1133">Transmembrane helix</keyword>
<dbReference type="EMBL" id="JAJJMB010002020">
    <property type="protein sequence ID" value="KAI3954102.1"/>
    <property type="molecule type" value="Genomic_DNA"/>
</dbReference>
<accession>A0AAD4TF01</accession>
<keyword evidence="1" id="KW-0472">Membrane</keyword>
<dbReference type="AlphaFoldDB" id="A0AAD4TF01"/>
<proteinExistence type="predicted"/>
<evidence type="ECO:0000313" key="2">
    <source>
        <dbReference type="EMBL" id="KAI3954102.1"/>
    </source>
</evidence>
<keyword evidence="3" id="KW-1185">Reference proteome</keyword>
<organism evidence="2 3">
    <name type="scientific">Papaver atlanticum</name>
    <dbReference type="NCBI Taxonomy" id="357466"/>
    <lineage>
        <taxon>Eukaryota</taxon>
        <taxon>Viridiplantae</taxon>
        <taxon>Streptophyta</taxon>
        <taxon>Embryophyta</taxon>
        <taxon>Tracheophyta</taxon>
        <taxon>Spermatophyta</taxon>
        <taxon>Magnoliopsida</taxon>
        <taxon>Ranunculales</taxon>
        <taxon>Papaveraceae</taxon>
        <taxon>Papaveroideae</taxon>
        <taxon>Papaver</taxon>
    </lineage>
</organism>
<keyword evidence="1" id="KW-0812">Transmembrane</keyword>
<feature type="transmembrane region" description="Helical" evidence="1">
    <location>
        <begin position="20"/>
        <end position="38"/>
    </location>
</feature>
<dbReference type="Proteomes" id="UP001202328">
    <property type="component" value="Unassembled WGS sequence"/>
</dbReference>
<comment type="caution">
    <text evidence="2">The sequence shown here is derived from an EMBL/GenBank/DDBJ whole genome shotgun (WGS) entry which is preliminary data.</text>
</comment>
<evidence type="ECO:0000256" key="1">
    <source>
        <dbReference type="SAM" id="Phobius"/>
    </source>
</evidence>
<evidence type="ECO:0000313" key="3">
    <source>
        <dbReference type="Proteomes" id="UP001202328"/>
    </source>
</evidence>
<name>A0AAD4TF01_9MAGN</name>